<dbReference type="Pfam" id="PF12840">
    <property type="entry name" value="HTH_20"/>
    <property type="match status" value="1"/>
</dbReference>
<sequence>MTDEQDKSWGKPDPDQDVVSLEGAQLRALAHPMRNRMLGLLRFYGPATATTLASRLGVNTGATSYHLRQLADAGLVVEDDARGNARDRWWKSAHRGTYFDSSEMLETEPELALGFLHGIGQIYSENMFRAIDELQTQTPEWRDASLLSDFMFHLTPAQLAAMKDELLAVLDKYRTDLSEPLADGAEQVSVQIQAFPRETR</sequence>
<reference evidence="3" key="1">
    <citation type="journal article" date="2019" name="Int. J. Syst. Evol. Microbiol.">
        <title>The Global Catalogue of Microorganisms (GCM) 10K type strain sequencing project: providing services to taxonomists for standard genome sequencing and annotation.</title>
        <authorList>
            <consortium name="The Broad Institute Genomics Platform"/>
            <consortium name="The Broad Institute Genome Sequencing Center for Infectious Disease"/>
            <person name="Wu L."/>
            <person name="Ma J."/>
        </authorList>
    </citation>
    <scope>NUCLEOTIDE SEQUENCE [LARGE SCALE GENOMIC DNA]</scope>
    <source>
        <strain evidence="3">JCM 14306</strain>
    </source>
</reference>
<dbReference type="Proteomes" id="UP001501319">
    <property type="component" value="Unassembled WGS sequence"/>
</dbReference>
<evidence type="ECO:0000313" key="2">
    <source>
        <dbReference type="EMBL" id="GAA1631617.1"/>
    </source>
</evidence>
<dbReference type="Gene3D" id="1.10.10.10">
    <property type="entry name" value="Winged helix-like DNA-binding domain superfamily/Winged helix DNA-binding domain"/>
    <property type="match status" value="1"/>
</dbReference>
<accession>A0ABP4R139</accession>
<name>A0ABP4R139_9ACTN</name>
<dbReference type="InterPro" id="IPR036388">
    <property type="entry name" value="WH-like_DNA-bd_sf"/>
</dbReference>
<proteinExistence type="predicted"/>
<feature type="domain" description="HTH arsR-type" evidence="1">
    <location>
        <begin position="24"/>
        <end position="106"/>
    </location>
</feature>
<dbReference type="RefSeq" id="WP_344110688.1">
    <property type="nucleotide sequence ID" value="NZ_BAAANE010000004.1"/>
</dbReference>
<dbReference type="SUPFAM" id="SSF46785">
    <property type="entry name" value="Winged helix' DNA-binding domain"/>
    <property type="match status" value="1"/>
</dbReference>
<dbReference type="CDD" id="cd00090">
    <property type="entry name" value="HTH_ARSR"/>
    <property type="match status" value="1"/>
</dbReference>
<evidence type="ECO:0000313" key="3">
    <source>
        <dbReference type="Proteomes" id="UP001501319"/>
    </source>
</evidence>
<dbReference type="InterPro" id="IPR001845">
    <property type="entry name" value="HTH_ArsR_DNA-bd_dom"/>
</dbReference>
<dbReference type="InterPro" id="IPR011991">
    <property type="entry name" value="ArsR-like_HTH"/>
</dbReference>
<organism evidence="2 3">
    <name type="scientific">Kribbella alba</name>
    <dbReference type="NCBI Taxonomy" id="190197"/>
    <lineage>
        <taxon>Bacteria</taxon>
        <taxon>Bacillati</taxon>
        <taxon>Actinomycetota</taxon>
        <taxon>Actinomycetes</taxon>
        <taxon>Propionibacteriales</taxon>
        <taxon>Kribbellaceae</taxon>
        <taxon>Kribbella</taxon>
    </lineage>
</organism>
<comment type="caution">
    <text evidence="2">The sequence shown here is derived from an EMBL/GenBank/DDBJ whole genome shotgun (WGS) entry which is preliminary data.</text>
</comment>
<evidence type="ECO:0000259" key="1">
    <source>
        <dbReference type="SMART" id="SM00418"/>
    </source>
</evidence>
<protein>
    <submittedName>
        <fullName evidence="2">Helix-turn-helix domain-containing protein</fullName>
    </submittedName>
</protein>
<dbReference type="EMBL" id="BAAANE010000004">
    <property type="protein sequence ID" value="GAA1631617.1"/>
    <property type="molecule type" value="Genomic_DNA"/>
</dbReference>
<gene>
    <name evidence="2" type="ORF">GCM10009744_19810</name>
</gene>
<dbReference type="SMART" id="SM00418">
    <property type="entry name" value="HTH_ARSR"/>
    <property type="match status" value="1"/>
</dbReference>
<dbReference type="InterPro" id="IPR036390">
    <property type="entry name" value="WH_DNA-bd_sf"/>
</dbReference>
<keyword evidence="3" id="KW-1185">Reference proteome</keyword>